<dbReference type="EMBL" id="JBJJXI010000023">
    <property type="protein sequence ID" value="KAL3404686.1"/>
    <property type="molecule type" value="Genomic_DNA"/>
</dbReference>
<sequence>MPPELIKYSSQLGRFFPLEIHENLTLASRRQFVNKFHSHPFPKSSSEGHWTPSTLRTGNRSLQRNRFPINDFSASAKHRLPRVQRAAIQRRARCRCNYRWKGQCCPLCARVSFFANETTEYQQHSEPPSPRQAAREREDPSIVSTNTKQWTVAHSHYHSDDAPLLMAALYIYAHLTRNETAQISNDDLAKRLKI</sequence>
<accession>A0ABD2XHG4</accession>
<evidence type="ECO:0000313" key="2">
    <source>
        <dbReference type="EMBL" id="KAL3404686.1"/>
    </source>
</evidence>
<keyword evidence="3" id="KW-1185">Reference proteome</keyword>
<evidence type="ECO:0000313" key="3">
    <source>
        <dbReference type="Proteomes" id="UP001627154"/>
    </source>
</evidence>
<evidence type="ECO:0000256" key="1">
    <source>
        <dbReference type="SAM" id="MobiDB-lite"/>
    </source>
</evidence>
<gene>
    <name evidence="2" type="ORF">TKK_002732</name>
</gene>
<reference evidence="2 3" key="1">
    <citation type="journal article" date="2024" name="bioRxiv">
        <title>A reference genome for Trichogramma kaykai: A tiny desert-dwelling parasitoid wasp with competing sex-ratio distorters.</title>
        <authorList>
            <person name="Culotta J."/>
            <person name="Lindsey A.R."/>
        </authorList>
    </citation>
    <scope>NUCLEOTIDE SEQUENCE [LARGE SCALE GENOMIC DNA]</scope>
    <source>
        <strain evidence="2 3">KSX58</strain>
    </source>
</reference>
<comment type="caution">
    <text evidence="2">The sequence shown here is derived from an EMBL/GenBank/DDBJ whole genome shotgun (WGS) entry which is preliminary data.</text>
</comment>
<dbReference type="AlphaFoldDB" id="A0ABD2XHG4"/>
<organism evidence="2 3">
    <name type="scientific">Trichogramma kaykai</name>
    <dbReference type="NCBI Taxonomy" id="54128"/>
    <lineage>
        <taxon>Eukaryota</taxon>
        <taxon>Metazoa</taxon>
        <taxon>Ecdysozoa</taxon>
        <taxon>Arthropoda</taxon>
        <taxon>Hexapoda</taxon>
        <taxon>Insecta</taxon>
        <taxon>Pterygota</taxon>
        <taxon>Neoptera</taxon>
        <taxon>Endopterygota</taxon>
        <taxon>Hymenoptera</taxon>
        <taxon>Apocrita</taxon>
        <taxon>Proctotrupomorpha</taxon>
        <taxon>Chalcidoidea</taxon>
        <taxon>Trichogrammatidae</taxon>
        <taxon>Trichogramma</taxon>
    </lineage>
</organism>
<proteinExistence type="predicted"/>
<dbReference type="Proteomes" id="UP001627154">
    <property type="component" value="Unassembled WGS sequence"/>
</dbReference>
<protein>
    <submittedName>
        <fullName evidence="2">Uncharacterized protein</fullName>
    </submittedName>
</protein>
<name>A0ABD2XHG4_9HYME</name>
<feature type="region of interest" description="Disordered" evidence="1">
    <location>
        <begin position="119"/>
        <end position="145"/>
    </location>
</feature>